<evidence type="ECO:0000256" key="1">
    <source>
        <dbReference type="SAM" id="SignalP"/>
    </source>
</evidence>
<reference evidence="3" key="1">
    <citation type="submission" date="2017-03" db="EMBL/GenBank/DDBJ databases">
        <title>Phytopthora megakarya and P. palmivora, two closely related causual agents of cacao black pod achieved similar genome size and gene model numbers by different mechanisms.</title>
        <authorList>
            <person name="Ali S."/>
            <person name="Shao J."/>
            <person name="Larry D.J."/>
            <person name="Kronmiller B."/>
            <person name="Shen D."/>
            <person name="Strem M.D."/>
            <person name="Melnick R.L."/>
            <person name="Guiltinan M.J."/>
            <person name="Tyler B.M."/>
            <person name="Meinhardt L.W."/>
            <person name="Bailey B.A."/>
        </authorList>
    </citation>
    <scope>NUCLEOTIDE SEQUENCE [LARGE SCALE GENOMIC DNA]</scope>
    <source>
        <strain evidence="3">zdho120</strain>
    </source>
</reference>
<evidence type="ECO:0008006" key="4">
    <source>
        <dbReference type="Google" id="ProtNLM"/>
    </source>
</evidence>
<dbReference type="Proteomes" id="UP000198211">
    <property type="component" value="Unassembled WGS sequence"/>
</dbReference>
<proteinExistence type="predicted"/>
<name>A0A225VEU5_9STRA</name>
<dbReference type="EMBL" id="NBNE01005786">
    <property type="protein sequence ID" value="OWZ03010.1"/>
    <property type="molecule type" value="Genomic_DNA"/>
</dbReference>
<accession>A0A225VEU5</accession>
<evidence type="ECO:0000313" key="2">
    <source>
        <dbReference type="EMBL" id="OWZ03010.1"/>
    </source>
</evidence>
<protein>
    <recommendedName>
        <fullName evidence="4">Secreted protein</fullName>
    </recommendedName>
</protein>
<feature type="signal peptide" evidence="1">
    <location>
        <begin position="1"/>
        <end position="18"/>
    </location>
</feature>
<keyword evidence="3" id="KW-1185">Reference proteome</keyword>
<organism evidence="2 3">
    <name type="scientific">Phytophthora megakarya</name>
    <dbReference type="NCBI Taxonomy" id="4795"/>
    <lineage>
        <taxon>Eukaryota</taxon>
        <taxon>Sar</taxon>
        <taxon>Stramenopiles</taxon>
        <taxon>Oomycota</taxon>
        <taxon>Peronosporomycetes</taxon>
        <taxon>Peronosporales</taxon>
        <taxon>Peronosporaceae</taxon>
        <taxon>Phytophthora</taxon>
    </lineage>
</organism>
<evidence type="ECO:0000313" key="3">
    <source>
        <dbReference type="Proteomes" id="UP000198211"/>
    </source>
</evidence>
<dbReference type="OrthoDB" id="129766at2759"/>
<keyword evidence="1" id="KW-0732">Signal</keyword>
<feature type="chain" id="PRO_5013144168" description="Secreted protein" evidence="1">
    <location>
        <begin position="19"/>
        <end position="155"/>
    </location>
</feature>
<gene>
    <name evidence="2" type="ORF">PHMEG_00025332</name>
</gene>
<dbReference type="AlphaFoldDB" id="A0A225VEU5"/>
<comment type="caution">
    <text evidence="2">The sequence shown here is derived from an EMBL/GenBank/DDBJ whole genome shotgun (WGS) entry which is preliminary data.</text>
</comment>
<sequence length="155" mass="17039">MDWMRLFLQLKTTSASSAACFCCCSSFRTFTLDRSVRLRLCSSSVSRWSSLRSHLSSSSCSSRTCSSRCCCVTTFSTMWARSSSVSPSTAVNRLARRSRRLRRRSPTCLLEKATHLSALSTCLEFSMGSSDAVSCGMAARGDIHEMAAVDIRATN</sequence>